<dbReference type="SUPFAM" id="SSF57850">
    <property type="entry name" value="RING/U-box"/>
    <property type="match status" value="1"/>
</dbReference>
<comment type="caution">
    <text evidence="6">The sequence shown here is derived from an EMBL/GenBank/DDBJ whole genome shotgun (WGS) entry which is preliminary data.</text>
</comment>
<feature type="repeat" description="ANK" evidence="3">
    <location>
        <begin position="220"/>
        <end position="252"/>
    </location>
</feature>
<organism evidence="6 7">
    <name type="scientific">Volvox africanus</name>
    <dbReference type="NCBI Taxonomy" id="51714"/>
    <lineage>
        <taxon>Eukaryota</taxon>
        <taxon>Viridiplantae</taxon>
        <taxon>Chlorophyta</taxon>
        <taxon>core chlorophytes</taxon>
        <taxon>Chlorophyceae</taxon>
        <taxon>CS clade</taxon>
        <taxon>Chlamydomonadales</taxon>
        <taxon>Volvocaceae</taxon>
        <taxon>Volvox</taxon>
    </lineage>
</organism>
<dbReference type="Pfam" id="PF04564">
    <property type="entry name" value="U-box"/>
    <property type="match status" value="1"/>
</dbReference>
<dbReference type="Proteomes" id="UP001165090">
    <property type="component" value="Unassembled WGS sequence"/>
</dbReference>
<keyword evidence="1" id="KW-0677">Repeat</keyword>
<dbReference type="EMBL" id="BSDZ01000005">
    <property type="protein sequence ID" value="GLI60180.1"/>
    <property type="molecule type" value="Genomic_DNA"/>
</dbReference>
<dbReference type="SMART" id="SM00248">
    <property type="entry name" value="ANK"/>
    <property type="match status" value="5"/>
</dbReference>
<accession>A0ABQ5RRG9</accession>
<dbReference type="InterPro" id="IPR013083">
    <property type="entry name" value="Znf_RING/FYVE/PHD"/>
</dbReference>
<dbReference type="Gene3D" id="3.30.40.10">
    <property type="entry name" value="Zinc/RING finger domain, C3HC4 (zinc finger)"/>
    <property type="match status" value="1"/>
</dbReference>
<keyword evidence="2 3" id="KW-0040">ANK repeat</keyword>
<evidence type="ECO:0000256" key="3">
    <source>
        <dbReference type="PROSITE-ProRule" id="PRU00023"/>
    </source>
</evidence>
<reference evidence="6 7" key="1">
    <citation type="journal article" date="2023" name="IScience">
        <title>Expanded male sex-determining region conserved during the evolution of homothallism in the green alga Volvox.</title>
        <authorList>
            <person name="Yamamoto K."/>
            <person name="Matsuzaki R."/>
            <person name="Mahakham W."/>
            <person name="Heman W."/>
            <person name="Sekimoto H."/>
            <person name="Kawachi M."/>
            <person name="Minakuchi Y."/>
            <person name="Toyoda A."/>
            <person name="Nozaki H."/>
        </authorList>
    </citation>
    <scope>NUCLEOTIDE SEQUENCE [LARGE SCALE GENOMIC DNA]</scope>
    <source>
        <strain evidence="6 7">NIES-4468</strain>
    </source>
</reference>
<feature type="compositionally biased region" description="Low complexity" evidence="4">
    <location>
        <begin position="345"/>
        <end position="365"/>
    </location>
</feature>
<proteinExistence type="predicted"/>
<dbReference type="InterPro" id="IPR036770">
    <property type="entry name" value="Ankyrin_rpt-contain_sf"/>
</dbReference>
<dbReference type="Gene3D" id="1.25.40.20">
    <property type="entry name" value="Ankyrin repeat-containing domain"/>
    <property type="match status" value="2"/>
</dbReference>
<evidence type="ECO:0000313" key="6">
    <source>
        <dbReference type="EMBL" id="GLI60180.1"/>
    </source>
</evidence>
<dbReference type="PANTHER" id="PTHR24123:SF33">
    <property type="entry name" value="PROTEIN HOS4"/>
    <property type="match status" value="1"/>
</dbReference>
<keyword evidence="7" id="KW-1185">Reference proteome</keyword>
<name>A0ABQ5RRG9_9CHLO</name>
<dbReference type="InterPro" id="IPR051165">
    <property type="entry name" value="Multifunctional_ANK_Repeat"/>
</dbReference>
<sequence length="571" mass="60953">MGQAASELQHVANQLQGMGPDEKKFIQAVFEGKVEEAKAALLENPNVIFARTKDWYNAWHLAARAGDMEMLEMLGKHGKKGSATRKPIPGEPPPYSAKSKKGQTPLMLACEEGYTEAMLALLNHGADVLDIDSYGNTCMHYAAYRGHVKVMELLLAREDASGHGDKNKRYTDLRNEAGLMPLHFAVWAGKREAAVTLVAAKCRLNATSHSDSLGLVTCNAGSTALHLAAMRGSLEMATFLMETWATMNTQPQRKKPVKDPRTLLDHYGFTPLQIAQNLLIASARREGAQAQAAAQALLLLLDPLTRVEAPQRDEAEFERTRAFLRDQSVRRRSGASVDTARGSMDTTGGAATGASPSAAADSAVDPLAMTAPRPARLSYEDGELDGGGGAAAAASAAAGGGEGGSTRGSPDAAAKGTGASPNQSLRDEVKARRRQVEEAEEAARRAEEDRAAAARAAKERAAAAEQAGLPPPNQANGCISLTILYVMPSAISHSHLPSPHPSRYVCPITLSVIDDPVTACDGVNYERSALEMWLELGNEEFPGSGVKITSREMTPNPDLKAEIAKWRAFKL</sequence>
<evidence type="ECO:0000256" key="2">
    <source>
        <dbReference type="ARBA" id="ARBA00023043"/>
    </source>
</evidence>
<feature type="region of interest" description="Disordered" evidence="4">
    <location>
        <begin position="77"/>
        <end position="102"/>
    </location>
</feature>
<dbReference type="Pfam" id="PF12796">
    <property type="entry name" value="Ank_2"/>
    <property type="match status" value="2"/>
</dbReference>
<evidence type="ECO:0000259" key="5">
    <source>
        <dbReference type="PROSITE" id="PS51698"/>
    </source>
</evidence>
<dbReference type="PANTHER" id="PTHR24123">
    <property type="entry name" value="ANKYRIN REPEAT-CONTAINING"/>
    <property type="match status" value="1"/>
</dbReference>
<dbReference type="SMART" id="SM00504">
    <property type="entry name" value="Ubox"/>
    <property type="match status" value="1"/>
</dbReference>
<feature type="domain" description="U-box" evidence="5">
    <location>
        <begin position="499"/>
        <end position="571"/>
    </location>
</feature>
<gene>
    <name evidence="6" type="ORF">VaNZ11_002243</name>
</gene>
<feature type="compositionally biased region" description="Basic and acidic residues" evidence="4">
    <location>
        <begin position="425"/>
        <end position="462"/>
    </location>
</feature>
<evidence type="ECO:0000256" key="4">
    <source>
        <dbReference type="SAM" id="MobiDB-lite"/>
    </source>
</evidence>
<evidence type="ECO:0000313" key="7">
    <source>
        <dbReference type="Proteomes" id="UP001165090"/>
    </source>
</evidence>
<dbReference type="SUPFAM" id="SSF48403">
    <property type="entry name" value="Ankyrin repeat"/>
    <property type="match status" value="1"/>
</dbReference>
<evidence type="ECO:0000256" key="1">
    <source>
        <dbReference type="ARBA" id="ARBA00022737"/>
    </source>
</evidence>
<protein>
    <recommendedName>
        <fullName evidence="5">U-box domain-containing protein</fullName>
    </recommendedName>
</protein>
<dbReference type="PROSITE" id="PS50297">
    <property type="entry name" value="ANK_REP_REGION"/>
    <property type="match status" value="3"/>
</dbReference>
<feature type="repeat" description="ANK" evidence="3">
    <location>
        <begin position="101"/>
        <end position="133"/>
    </location>
</feature>
<dbReference type="InterPro" id="IPR003613">
    <property type="entry name" value="Ubox_domain"/>
</dbReference>
<dbReference type="PROSITE" id="PS51698">
    <property type="entry name" value="U_BOX"/>
    <property type="match status" value="1"/>
</dbReference>
<feature type="region of interest" description="Disordered" evidence="4">
    <location>
        <begin position="328"/>
        <end position="366"/>
    </location>
</feature>
<dbReference type="InterPro" id="IPR002110">
    <property type="entry name" value="Ankyrin_rpt"/>
</dbReference>
<dbReference type="PROSITE" id="PS50088">
    <property type="entry name" value="ANK_REPEAT"/>
    <property type="match status" value="3"/>
</dbReference>
<feature type="region of interest" description="Disordered" evidence="4">
    <location>
        <begin position="378"/>
        <end position="473"/>
    </location>
</feature>
<feature type="repeat" description="ANK" evidence="3">
    <location>
        <begin position="134"/>
        <end position="155"/>
    </location>
</feature>